<evidence type="ECO:0000313" key="5">
    <source>
        <dbReference type="Proteomes" id="UP001529510"/>
    </source>
</evidence>
<gene>
    <name evidence="4" type="ORF">M9458_047251</name>
</gene>
<evidence type="ECO:0000313" key="4">
    <source>
        <dbReference type="EMBL" id="KAL0156005.1"/>
    </source>
</evidence>
<dbReference type="AlphaFoldDB" id="A0ABD0N1E5"/>
<name>A0ABD0N1E5_CIRMR</name>
<sequence>MSLAPVNPLLWFRVCDEGDLESARRVLEDPGGFGHVDGTDEEGNTALMFASAGGHEQLVRFLLRKGASVDRRNHYGWTPLMQAA</sequence>
<keyword evidence="1" id="KW-0677">Repeat</keyword>
<dbReference type="PROSITE" id="PS50297">
    <property type="entry name" value="ANK_REP_REGION"/>
    <property type="match status" value="1"/>
</dbReference>
<dbReference type="InterPro" id="IPR002110">
    <property type="entry name" value="Ankyrin_rpt"/>
</dbReference>
<accession>A0ABD0N1E5</accession>
<organism evidence="4 5">
    <name type="scientific">Cirrhinus mrigala</name>
    <name type="common">Mrigala</name>
    <dbReference type="NCBI Taxonomy" id="683832"/>
    <lineage>
        <taxon>Eukaryota</taxon>
        <taxon>Metazoa</taxon>
        <taxon>Chordata</taxon>
        <taxon>Craniata</taxon>
        <taxon>Vertebrata</taxon>
        <taxon>Euteleostomi</taxon>
        <taxon>Actinopterygii</taxon>
        <taxon>Neopterygii</taxon>
        <taxon>Teleostei</taxon>
        <taxon>Ostariophysi</taxon>
        <taxon>Cypriniformes</taxon>
        <taxon>Cyprinidae</taxon>
        <taxon>Labeoninae</taxon>
        <taxon>Labeonini</taxon>
        <taxon>Cirrhinus</taxon>
    </lineage>
</organism>
<feature type="non-terminal residue" evidence="4">
    <location>
        <position position="84"/>
    </location>
</feature>
<dbReference type="PANTHER" id="PTHR24171">
    <property type="entry name" value="ANKYRIN REPEAT DOMAIN-CONTAINING PROTEIN 39-RELATED"/>
    <property type="match status" value="1"/>
</dbReference>
<protein>
    <recommendedName>
        <fullName evidence="6">Ankyrin repeat domain-containing protein</fullName>
    </recommendedName>
</protein>
<dbReference type="SUPFAM" id="SSF48403">
    <property type="entry name" value="Ankyrin repeat"/>
    <property type="match status" value="1"/>
</dbReference>
<evidence type="ECO:0008006" key="6">
    <source>
        <dbReference type="Google" id="ProtNLM"/>
    </source>
</evidence>
<dbReference type="PROSITE" id="PS50088">
    <property type="entry name" value="ANK_REPEAT"/>
    <property type="match status" value="1"/>
</dbReference>
<evidence type="ECO:0000256" key="2">
    <source>
        <dbReference type="ARBA" id="ARBA00023043"/>
    </source>
</evidence>
<dbReference type="SMART" id="SM00248">
    <property type="entry name" value="ANK"/>
    <property type="match status" value="1"/>
</dbReference>
<keyword evidence="5" id="KW-1185">Reference proteome</keyword>
<proteinExistence type="predicted"/>
<dbReference type="EMBL" id="JAMKFB020000024">
    <property type="protein sequence ID" value="KAL0156005.1"/>
    <property type="molecule type" value="Genomic_DNA"/>
</dbReference>
<keyword evidence="2 3" id="KW-0040">ANK repeat</keyword>
<comment type="caution">
    <text evidence="4">The sequence shown here is derived from an EMBL/GenBank/DDBJ whole genome shotgun (WGS) entry which is preliminary data.</text>
</comment>
<evidence type="ECO:0000256" key="1">
    <source>
        <dbReference type="ARBA" id="ARBA00022737"/>
    </source>
</evidence>
<reference evidence="4 5" key="1">
    <citation type="submission" date="2024-05" db="EMBL/GenBank/DDBJ databases">
        <title>Genome sequencing and assembly of Indian major carp, Cirrhinus mrigala (Hamilton, 1822).</title>
        <authorList>
            <person name="Mohindra V."/>
            <person name="Chowdhury L.M."/>
            <person name="Lal K."/>
            <person name="Jena J.K."/>
        </authorList>
    </citation>
    <scope>NUCLEOTIDE SEQUENCE [LARGE SCALE GENOMIC DNA]</scope>
    <source>
        <strain evidence="4">CM1030</strain>
        <tissue evidence="4">Blood</tissue>
    </source>
</reference>
<dbReference type="InterPro" id="IPR036770">
    <property type="entry name" value="Ankyrin_rpt-contain_sf"/>
</dbReference>
<dbReference type="Proteomes" id="UP001529510">
    <property type="component" value="Unassembled WGS sequence"/>
</dbReference>
<dbReference type="Pfam" id="PF12796">
    <property type="entry name" value="Ank_2"/>
    <property type="match status" value="1"/>
</dbReference>
<dbReference type="Gene3D" id="1.25.40.20">
    <property type="entry name" value="Ankyrin repeat-containing domain"/>
    <property type="match status" value="1"/>
</dbReference>
<feature type="repeat" description="ANK" evidence="3">
    <location>
        <begin position="42"/>
        <end position="74"/>
    </location>
</feature>
<evidence type="ECO:0000256" key="3">
    <source>
        <dbReference type="PROSITE-ProRule" id="PRU00023"/>
    </source>
</evidence>